<keyword evidence="5" id="KW-0049">Antioxidant</keyword>
<dbReference type="PATRIC" id="fig|2754.20.peg.759"/>
<dbReference type="Gene3D" id="3.40.30.10">
    <property type="entry name" value="Glutaredoxin"/>
    <property type="match status" value="1"/>
</dbReference>
<dbReference type="CDD" id="cd03015">
    <property type="entry name" value="PRX_Typ2cys"/>
    <property type="match status" value="1"/>
</dbReference>
<dbReference type="GO" id="GO:0045454">
    <property type="term" value="P:cell redox homeostasis"/>
    <property type="evidence" value="ECO:0007669"/>
    <property type="project" value="TreeGrafter"/>
</dbReference>
<comment type="subcellular location">
    <subcellularLocation>
        <location evidence="1">Cytoplasm</location>
    </subcellularLocation>
</comment>
<gene>
    <name evidence="11" type="ORF">EH55_03165</name>
</gene>
<keyword evidence="8" id="KW-0676">Redox-active center</keyword>
<dbReference type="GeneID" id="90983349"/>
<dbReference type="SUPFAM" id="SSF52833">
    <property type="entry name" value="Thioredoxin-like"/>
    <property type="match status" value="1"/>
</dbReference>
<keyword evidence="3" id="KW-0963">Cytoplasm</keyword>
<proteinExistence type="inferred from homology"/>
<evidence type="ECO:0000256" key="7">
    <source>
        <dbReference type="ARBA" id="ARBA00023157"/>
    </source>
</evidence>
<evidence type="ECO:0000256" key="5">
    <source>
        <dbReference type="ARBA" id="ARBA00022862"/>
    </source>
</evidence>
<comment type="caution">
    <text evidence="11">The sequence shown here is derived from an EMBL/GenBank/DDBJ whole genome shotgun (WGS) entry which is preliminary data.</text>
</comment>
<evidence type="ECO:0000256" key="3">
    <source>
        <dbReference type="ARBA" id="ARBA00022490"/>
    </source>
</evidence>
<dbReference type="PANTHER" id="PTHR10681">
    <property type="entry name" value="THIOREDOXIN PEROXIDASE"/>
    <property type="match status" value="1"/>
</dbReference>
<dbReference type="PROSITE" id="PS51352">
    <property type="entry name" value="THIOREDOXIN_2"/>
    <property type="match status" value="1"/>
</dbReference>
<dbReference type="eggNOG" id="COG0450">
    <property type="taxonomic scope" value="Bacteria"/>
</dbReference>
<evidence type="ECO:0000313" key="12">
    <source>
        <dbReference type="Proteomes" id="UP000027665"/>
    </source>
</evidence>
<evidence type="ECO:0000256" key="6">
    <source>
        <dbReference type="ARBA" id="ARBA00023002"/>
    </source>
</evidence>
<dbReference type="EC" id="1.11.1.15" evidence="11"/>
<dbReference type="GO" id="GO:0008379">
    <property type="term" value="F:thioredoxin peroxidase activity"/>
    <property type="evidence" value="ECO:0007669"/>
    <property type="project" value="TreeGrafter"/>
</dbReference>
<dbReference type="Pfam" id="PF10417">
    <property type="entry name" value="1-cysPrx_C"/>
    <property type="match status" value="1"/>
</dbReference>
<name>A0A073ISN8_9BACT</name>
<keyword evidence="12" id="KW-1185">Reference proteome</keyword>
<dbReference type="PIRSF" id="PIRSF000239">
    <property type="entry name" value="AHPC"/>
    <property type="match status" value="1"/>
</dbReference>
<reference evidence="11 12" key="1">
    <citation type="submission" date="2014-04" db="EMBL/GenBank/DDBJ databases">
        <title>Draft Genome Sequence of Synergistes jonesii.</title>
        <authorList>
            <person name="Coil D.A."/>
            <person name="Eisen J.A."/>
            <person name="Holland-Moritz H.E."/>
        </authorList>
    </citation>
    <scope>NUCLEOTIDE SEQUENCE [LARGE SCALE GENOMIC DNA]</scope>
    <source>
        <strain evidence="11 12">78-1</strain>
    </source>
</reference>
<dbReference type="GO" id="GO:0042744">
    <property type="term" value="P:hydrogen peroxide catabolic process"/>
    <property type="evidence" value="ECO:0007669"/>
    <property type="project" value="TreeGrafter"/>
</dbReference>
<dbReference type="InterPro" id="IPR000866">
    <property type="entry name" value="AhpC/TSA"/>
</dbReference>
<dbReference type="FunFam" id="3.40.30.10:FF:000002">
    <property type="entry name" value="Alkyl hydroperoxide reductase C"/>
    <property type="match status" value="1"/>
</dbReference>
<comment type="similarity">
    <text evidence="2">Belongs to the peroxiredoxin family. AhpC/Prx1 subfamily.</text>
</comment>
<dbReference type="EMBL" id="JMKI01000026">
    <property type="protein sequence ID" value="KEJ92476.1"/>
    <property type="molecule type" value="Genomic_DNA"/>
</dbReference>
<evidence type="ECO:0000256" key="2">
    <source>
        <dbReference type="ARBA" id="ARBA00009796"/>
    </source>
</evidence>
<evidence type="ECO:0000259" key="10">
    <source>
        <dbReference type="PROSITE" id="PS51352"/>
    </source>
</evidence>
<feature type="active site" description="Cysteine sulfenic acid (-SOH) intermediate; for peroxidase activity" evidence="9">
    <location>
        <position position="47"/>
    </location>
</feature>
<dbReference type="InterPro" id="IPR013766">
    <property type="entry name" value="Thioredoxin_domain"/>
</dbReference>
<evidence type="ECO:0000256" key="1">
    <source>
        <dbReference type="ARBA" id="ARBA00004496"/>
    </source>
</evidence>
<dbReference type="GO" id="GO:0033554">
    <property type="term" value="P:cellular response to stress"/>
    <property type="evidence" value="ECO:0007669"/>
    <property type="project" value="TreeGrafter"/>
</dbReference>
<dbReference type="PANTHER" id="PTHR10681:SF121">
    <property type="entry name" value="ALKYL HYDROPEROXIDE REDUCTASE C"/>
    <property type="match status" value="1"/>
</dbReference>
<dbReference type="GO" id="GO:0005829">
    <property type="term" value="C:cytosol"/>
    <property type="evidence" value="ECO:0007669"/>
    <property type="project" value="TreeGrafter"/>
</dbReference>
<dbReference type="RefSeq" id="WP_037975574.1">
    <property type="nucleotide sequence ID" value="NZ_CAMETI010000005.1"/>
</dbReference>
<dbReference type="OrthoDB" id="9812811at2"/>
<accession>A0A073ISN8</accession>
<evidence type="ECO:0000256" key="8">
    <source>
        <dbReference type="ARBA" id="ARBA00023284"/>
    </source>
</evidence>
<keyword evidence="4 11" id="KW-0575">Peroxidase</keyword>
<dbReference type="InterPro" id="IPR050217">
    <property type="entry name" value="Peroxiredoxin"/>
</dbReference>
<dbReference type="InterPro" id="IPR036249">
    <property type="entry name" value="Thioredoxin-like_sf"/>
</dbReference>
<dbReference type="STRING" id="2754.EH55_03165"/>
<organism evidence="11 12">
    <name type="scientific">Synergistes jonesii</name>
    <dbReference type="NCBI Taxonomy" id="2754"/>
    <lineage>
        <taxon>Bacteria</taxon>
        <taxon>Thermotogati</taxon>
        <taxon>Synergistota</taxon>
        <taxon>Synergistia</taxon>
        <taxon>Synergistales</taxon>
        <taxon>Synergistaceae</taxon>
        <taxon>Synergistes</taxon>
    </lineage>
</organism>
<dbReference type="Pfam" id="PF00578">
    <property type="entry name" value="AhpC-TSA"/>
    <property type="match status" value="1"/>
</dbReference>
<sequence>MSLIGKEIGAFSTKAYHEDDFKTIVKNDVLGHWAVFFFYPADFSFVCPTELKELADRYEEFKEADCEVYSVSCDTHFAHKAWHDASEAIKAIRFPMLADPSGKLAKDFGVMDEDKGFAERGSFIVNPQGKICAYEVSAANVGRSAAELLRKLQACQFVAKYGDRVCPAAWTPGDDTLKPDPTLVGKL</sequence>
<dbReference type="Proteomes" id="UP000027665">
    <property type="component" value="Unassembled WGS sequence"/>
</dbReference>
<evidence type="ECO:0000256" key="4">
    <source>
        <dbReference type="ARBA" id="ARBA00022559"/>
    </source>
</evidence>
<dbReference type="GO" id="GO:0006979">
    <property type="term" value="P:response to oxidative stress"/>
    <property type="evidence" value="ECO:0007669"/>
    <property type="project" value="TreeGrafter"/>
</dbReference>
<keyword evidence="6 11" id="KW-0560">Oxidoreductase</keyword>
<dbReference type="AlphaFoldDB" id="A0A073ISN8"/>
<evidence type="ECO:0000313" key="11">
    <source>
        <dbReference type="EMBL" id="KEJ92476.1"/>
    </source>
</evidence>
<keyword evidence="7" id="KW-1015">Disulfide bond</keyword>
<protein>
    <submittedName>
        <fullName evidence="11">Alkyl hydroperoxide reductase</fullName>
        <ecNumber evidence="11">1.11.1.15</ecNumber>
    </submittedName>
</protein>
<dbReference type="InterPro" id="IPR024706">
    <property type="entry name" value="Peroxiredoxin_AhpC-typ"/>
</dbReference>
<evidence type="ECO:0000256" key="9">
    <source>
        <dbReference type="PIRSR" id="PIRSR000239-1"/>
    </source>
</evidence>
<dbReference type="InterPro" id="IPR019479">
    <property type="entry name" value="Peroxiredoxin_C"/>
</dbReference>
<feature type="domain" description="Thioredoxin" evidence="10">
    <location>
        <begin position="2"/>
        <end position="157"/>
    </location>
</feature>